<feature type="transmembrane region" description="Helical" evidence="8">
    <location>
        <begin position="88"/>
        <end position="112"/>
    </location>
</feature>
<comment type="caution">
    <text evidence="9">The sequence shown here is derived from an EMBL/GenBank/DDBJ whole genome shotgun (WGS) entry which is preliminary data.</text>
</comment>
<keyword evidence="3" id="KW-0813">Transport</keyword>
<protein>
    <submittedName>
        <fullName evidence="9">GerAB/ArcD/ProY family transporter</fullName>
    </submittedName>
</protein>
<feature type="transmembrane region" description="Helical" evidence="8">
    <location>
        <begin position="310"/>
        <end position="328"/>
    </location>
</feature>
<dbReference type="EMBL" id="JBHRSA010000003">
    <property type="protein sequence ID" value="MFC3038804.1"/>
    <property type="molecule type" value="Genomic_DNA"/>
</dbReference>
<feature type="transmembrane region" description="Helical" evidence="8">
    <location>
        <begin position="15"/>
        <end position="34"/>
    </location>
</feature>
<keyword evidence="5 8" id="KW-0812">Transmembrane</keyword>
<accession>A0ABV7CRB1</accession>
<feature type="transmembrane region" description="Helical" evidence="8">
    <location>
        <begin position="146"/>
        <end position="166"/>
    </location>
</feature>
<dbReference type="Gene3D" id="1.20.1740.10">
    <property type="entry name" value="Amino acid/polyamine transporter I"/>
    <property type="match status" value="1"/>
</dbReference>
<organism evidence="9 10">
    <name type="scientific">Virgibacillus xinjiangensis</name>
    <dbReference type="NCBI Taxonomy" id="393090"/>
    <lineage>
        <taxon>Bacteria</taxon>
        <taxon>Bacillati</taxon>
        <taxon>Bacillota</taxon>
        <taxon>Bacilli</taxon>
        <taxon>Bacillales</taxon>
        <taxon>Bacillaceae</taxon>
        <taxon>Virgibacillus</taxon>
    </lineage>
</organism>
<comment type="subcellular location">
    <subcellularLocation>
        <location evidence="1">Membrane</location>
        <topology evidence="1">Multi-pass membrane protein</topology>
    </subcellularLocation>
</comment>
<evidence type="ECO:0000256" key="7">
    <source>
        <dbReference type="ARBA" id="ARBA00023136"/>
    </source>
</evidence>
<evidence type="ECO:0000256" key="3">
    <source>
        <dbReference type="ARBA" id="ARBA00022448"/>
    </source>
</evidence>
<sequence>MDVNMNLKENRKLQAFYLFFILTSAQLGVGIVGLPRLVYQESGQDAWISVLLSYVFLVIIMTVMLIILKQYKSADIFGIQVDVFGTWLGKLLGTVYILYFLLLLFSVIITYIEILRVFLFPYIHPLVLGVLLISLIVYTVTGGLRIIVGVCFLFFFMTHWLVLLLIEPAADIQIAHFRPLFQASFTELLSGARSTSYTFTGFEILFLIYPFIQQKDKIHKPSYFAAFWTVSLSLLVTMISIGYFSKEQLQQREWVGLSLFKIQEFPFIERLDYVVVAEWLMVILPNMLLFMWAVTYGMSRLYKVPQKTTLYITAALLLVGSVLINDHFAVQKVINMTDTIGFWLVYIYPLILLPMVFIKKKWKKSKGGKGNAR</sequence>
<keyword evidence="10" id="KW-1185">Reference proteome</keyword>
<dbReference type="RefSeq" id="WP_390266980.1">
    <property type="nucleotide sequence ID" value="NZ_JBHRSA010000003.1"/>
</dbReference>
<evidence type="ECO:0000313" key="10">
    <source>
        <dbReference type="Proteomes" id="UP001595279"/>
    </source>
</evidence>
<dbReference type="InterPro" id="IPR004761">
    <property type="entry name" value="Spore_GerAB"/>
</dbReference>
<feature type="transmembrane region" description="Helical" evidence="8">
    <location>
        <begin position="279"/>
        <end position="298"/>
    </location>
</feature>
<evidence type="ECO:0000256" key="1">
    <source>
        <dbReference type="ARBA" id="ARBA00004141"/>
    </source>
</evidence>
<evidence type="ECO:0000256" key="2">
    <source>
        <dbReference type="ARBA" id="ARBA00007998"/>
    </source>
</evidence>
<evidence type="ECO:0000256" key="5">
    <source>
        <dbReference type="ARBA" id="ARBA00022692"/>
    </source>
</evidence>
<evidence type="ECO:0000256" key="6">
    <source>
        <dbReference type="ARBA" id="ARBA00022989"/>
    </source>
</evidence>
<keyword evidence="4" id="KW-0309">Germination</keyword>
<feature type="transmembrane region" description="Helical" evidence="8">
    <location>
        <begin position="224"/>
        <end position="244"/>
    </location>
</feature>
<name>A0ABV7CRB1_9BACI</name>
<dbReference type="PANTHER" id="PTHR34975:SF2">
    <property type="entry name" value="SPORE GERMINATION PROTEIN A2"/>
    <property type="match status" value="1"/>
</dbReference>
<dbReference type="PANTHER" id="PTHR34975">
    <property type="entry name" value="SPORE GERMINATION PROTEIN A2"/>
    <property type="match status" value="1"/>
</dbReference>
<evidence type="ECO:0000256" key="4">
    <source>
        <dbReference type="ARBA" id="ARBA00022544"/>
    </source>
</evidence>
<comment type="similarity">
    <text evidence="2">Belongs to the amino acid-polyamine-organocation (APC) superfamily. Spore germination protein (SGP) (TC 2.A.3.9) family.</text>
</comment>
<dbReference type="NCBIfam" id="TIGR00912">
    <property type="entry name" value="2A0309"/>
    <property type="match status" value="1"/>
</dbReference>
<evidence type="ECO:0000256" key="8">
    <source>
        <dbReference type="SAM" id="Phobius"/>
    </source>
</evidence>
<reference evidence="10" key="1">
    <citation type="journal article" date="2019" name="Int. J. Syst. Evol. Microbiol.">
        <title>The Global Catalogue of Microorganisms (GCM) 10K type strain sequencing project: providing services to taxonomists for standard genome sequencing and annotation.</title>
        <authorList>
            <consortium name="The Broad Institute Genomics Platform"/>
            <consortium name="The Broad Institute Genome Sequencing Center for Infectious Disease"/>
            <person name="Wu L."/>
            <person name="Ma J."/>
        </authorList>
    </citation>
    <scope>NUCLEOTIDE SEQUENCE [LARGE SCALE GENOMIC DNA]</scope>
    <source>
        <strain evidence="10">KCTC 13128</strain>
    </source>
</reference>
<feature type="transmembrane region" description="Helical" evidence="8">
    <location>
        <begin position="46"/>
        <end position="68"/>
    </location>
</feature>
<evidence type="ECO:0000313" key="9">
    <source>
        <dbReference type="EMBL" id="MFC3038804.1"/>
    </source>
</evidence>
<keyword evidence="7 8" id="KW-0472">Membrane</keyword>
<proteinExistence type="inferred from homology"/>
<gene>
    <name evidence="9" type="ORF">ACFOGI_00875</name>
</gene>
<keyword evidence="6 8" id="KW-1133">Transmembrane helix</keyword>
<feature type="transmembrane region" description="Helical" evidence="8">
    <location>
        <begin position="340"/>
        <end position="358"/>
    </location>
</feature>
<feature type="transmembrane region" description="Helical" evidence="8">
    <location>
        <begin position="118"/>
        <end position="139"/>
    </location>
</feature>
<dbReference type="Pfam" id="PF03845">
    <property type="entry name" value="Spore_permease"/>
    <property type="match status" value="1"/>
</dbReference>
<dbReference type="Proteomes" id="UP001595279">
    <property type="component" value="Unassembled WGS sequence"/>
</dbReference>